<comment type="caution">
    <text evidence="1">The sequence shown here is derived from an EMBL/GenBank/DDBJ whole genome shotgun (WGS) entry which is preliminary data.</text>
</comment>
<dbReference type="RefSeq" id="WP_096444129.1">
    <property type="nucleotide sequence ID" value="NZ_NWTN01000011.1"/>
</dbReference>
<gene>
    <name evidence="1" type="ORF">COR51_16315</name>
</gene>
<dbReference type="Proteomes" id="UP000238163">
    <property type="component" value="Unassembled WGS sequence"/>
</dbReference>
<keyword evidence="2" id="KW-1185">Reference proteome</keyword>
<sequence length="245" mass="27304">MRTTILLLGLPLLLTGCTNPSYEGHGEYLELPQVNVIERDLSPFLTANINQNKASTPEVAVMPSSTKSASSGKRYIVRNGETYRDGLRRWLKSEGYDNIAWNLSDNAELALAQTAPHVFNRQGTLKTAITLLSGELETPIRLTVNHKAKVAGIYDFEDLPLITHVKGDSLKHVLREVVLHYGYRWVEGDDSARSYLAKRDYRFGADYYLLTTENDIDGALSTILDAYPVKAQILASTGQVFIVED</sequence>
<organism evidence="1 2">
    <name type="scientific">Vibrio mediterranei</name>
    <dbReference type="NCBI Taxonomy" id="689"/>
    <lineage>
        <taxon>Bacteria</taxon>
        <taxon>Pseudomonadati</taxon>
        <taxon>Pseudomonadota</taxon>
        <taxon>Gammaproteobacteria</taxon>
        <taxon>Vibrionales</taxon>
        <taxon>Vibrionaceae</taxon>
        <taxon>Vibrio</taxon>
    </lineage>
</organism>
<protein>
    <recommendedName>
        <fullName evidence="3">Toxin co-regulated pilus biosynthesis protein Q C-terminal domain-containing protein</fullName>
    </recommendedName>
</protein>
<evidence type="ECO:0000313" key="1">
    <source>
        <dbReference type="EMBL" id="PRQ66498.1"/>
    </source>
</evidence>
<dbReference type="EMBL" id="NWTN01000011">
    <property type="protein sequence ID" value="PRQ66498.1"/>
    <property type="molecule type" value="Genomic_DNA"/>
</dbReference>
<evidence type="ECO:0000313" key="2">
    <source>
        <dbReference type="Proteomes" id="UP000238163"/>
    </source>
</evidence>
<accession>A0ABX5DB95</accession>
<reference evidence="1 2" key="1">
    <citation type="submission" date="2018-03" db="EMBL/GenBank/DDBJ databases">
        <title>Genetic Diversity and Phenotypic Plasticity of AHL Mediated Quorum Sensing in Environmental Strains of Vibrio mediterranei.</title>
        <authorList>
            <person name="Lantoine F."/>
            <person name="Vouve F."/>
        </authorList>
    </citation>
    <scope>NUCLEOTIDE SEQUENCE [LARGE SCALE GENOMIC DNA]</scope>
    <source>
        <strain evidence="1 2">17LN0615E</strain>
    </source>
</reference>
<dbReference type="PROSITE" id="PS51257">
    <property type="entry name" value="PROKAR_LIPOPROTEIN"/>
    <property type="match status" value="1"/>
</dbReference>
<evidence type="ECO:0008006" key="3">
    <source>
        <dbReference type="Google" id="ProtNLM"/>
    </source>
</evidence>
<proteinExistence type="predicted"/>
<name>A0ABX5DB95_9VIBR</name>